<dbReference type="eggNOG" id="KOG0619">
    <property type="taxonomic scope" value="Eukaryota"/>
</dbReference>
<feature type="domain" description="F-box protein AT5G49610-like beta-propeller" evidence="1">
    <location>
        <begin position="16"/>
        <end position="270"/>
    </location>
</feature>
<protein>
    <recommendedName>
        <fullName evidence="1">F-box protein AT5G49610-like beta-propeller domain-containing protein</fullName>
    </recommendedName>
</protein>
<dbReference type="STRING" id="4572.M8A474"/>
<dbReference type="Pfam" id="PF23635">
    <property type="entry name" value="Beta-prop_AT5G49610-like"/>
    <property type="match status" value="1"/>
</dbReference>
<accession>M8A474</accession>
<dbReference type="AlphaFoldDB" id="M8A474"/>
<proteinExistence type="predicted"/>
<dbReference type="InterPro" id="IPR056594">
    <property type="entry name" value="AT5G49610-like_b-prop"/>
</dbReference>
<organism evidence="2">
    <name type="scientific">Triticum urartu</name>
    <name type="common">Red wild einkorn</name>
    <name type="synonym">Crithodium urartu</name>
    <dbReference type="NCBI Taxonomy" id="4572"/>
    <lineage>
        <taxon>Eukaryota</taxon>
        <taxon>Viridiplantae</taxon>
        <taxon>Streptophyta</taxon>
        <taxon>Embryophyta</taxon>
        <taxon>Tracheophyta</taxon>
        <taxon>Spermatophyta</taxon>
        <taxon>Magnoliopsida</taxon>
        <taxon>Liliopsida</taxon>
        <taxon>Poales</taxon>
        <taxon>Poaceae</taxon>
        <taxon>BOP clade</taxon>
        <taxon>Pooideae</taxon>
        <taxon>Triticodae</taxon>
        <taxon>Triticeae</taxon>
        <taxon>Triticinae</taxon>
        <taxon>Triticum</taxon>
    </lineage>
</organism>
<dbReference type="EMBL" id="KD172914">
    <property type="protein sequence ID" value="EMS55234.1"/>
    <property type="molecule type" value="Genomic_DNA"/>
</dbReference>
<gene>
    <name evidence="2" type="ORF">TRIUR3_31599</name>
</gene>
<evidence type="ECO:0000313" key="2">
    <source>
        <dbReference type="EMBL" id="EMS55234.1"/>
    </source>
</evidence>
<sequence>MAWQQPPSPAAANLEQFAVYNPLARALDLIPVPPDKIFDGARGDAKYLGCYILSSEEGGEPLRLVYTCHDKSRARAAVFSSESREWQIFPWSEAVTPLPEDEHWLKVGTLVNGFVYWIHTNEAYILVLNTATLHFPQMDLPPTLVARDLIFRVGETKDGKPCIVCPIDFELFVWVRGAEDDGIERWIFDQRFPLETIVEVTESTLVEHGDLKVVATIGGFVYFSTMETFLDGHNPSWFMSLCMETGELATLFQRRFDGHPHPYIMAWPPCLIDNQVHPQLEDGSQKTERSRSGGLKPFREAGTEVLRATKDGRITHQFQGQREVYWRCSACVLQVPHLSPLASGKVHACSLSSLPSEVKRSAAASIIPPPALRSTACPGQLAGPCAPRLPLPAVSFFNARKLFDSLPRYENGLRRYLFNRIREGVVCSDDYVECKEDAVGKIGFSSYQKCTAAIRMLAYGVPGDLIDKYVRMNESTCLESMYKFCKAVIAELSGDLIDKYVRTSMSEVYTIFYICK</sequence>
<reference evidence="2" key="1">
    <citation type="journal article" date="2013" name="Nature">
        <title>Draft genome of the wheat A-genome progenitor Triticum urartu.</title>
        <authorList>
            <person name="Ling H.Q."/>
            <person name="Zhao S."/>
            <person name="Liu D."/>
            <person name="Wang J."/>
            <person name="Sun H."/>
            <person name="Zhang C."/>
            <person name="Fan H."/>
            <person name="Li D."/>
            <person name="Dong L."/>
            <person name="Tao Y."/>
            <person name="Gao C."/>
            <person name="Wu H."/>
            <person name="Li Y."/>
            <person name="Cui Y."/>
            <person name="Guo X."/>
            <person name="Zheng S."/>
            <person name="Wang B."/>
            <person name="Yu K."/>
            <person name="Liang Q."/>
            <person name="Yang W."/>
            <person name="Lou X."/>
            <person name="Chen J."/>
            <person name="Feng M."/>
            <person name="Jian J."/>
            <person name="Zhang X."/>
            <person name="Luo G."/>
            <person name="Jiang Y."/>
            <person name="Liu J."/>
            <person name="Wang Z."/>
            <person name="Sha Y."/>
            <person name="Zhang B."/>
            <person name="Wu H."/>
            <person name="Tang D."/>
            <person name="Shen Q."/>
            <person name="Xue P."/>
            <person name="Zou S."/>
            <person name="Wang X."/>
            <person name="Liu X."/>
            <person name="Wang F."/>
            <person name="Yang Y."/>
            <person name="An X."/>
            <person name="Dong Z."/>
            <person name="Zhang K."/>
            <person name="Zhang X."/>
            <person name="Luo M.C."/>
            <person name="Dvorak J."/>
            <person name="Tong Y."/>
            <person name="Wang J."/>
            <person name="Yang H."/>
            <person name="Li Z."/>
            <person name="Wang D."/>
            <person name="Zhang A."/>
            <person name="Wang J."/>
        </authorList>
    </citation>
    <scope>NUCLEOTIDE SEQUENCE</scope>
</reference>
<name>M8A474_TRIUA</name>
<dbReference type="PANTHER" id="PTHR33207">
    <property type="entry name" value="F-BOX DOMAIN CONTAINING PROTEIN-RELATED"/>
    <property type="match status" value="1"/>
</dbReference>
<evidence type="ECO:0000259" key="1">
    <source>
        <dbReference type="Pfam" id="PF23635"/>
    </source>
</evidence>